<accession>A0ACC2R9V9</accession>
<dbReference type="Proteomes" id="UP001231649">
    <property type="component" value="Chromosome 5"/>
</dbReference>
<evidence type="ECO:0000313" key="2">
    <source>
        <dbReference type="Proteomes" id="UP001231649"/>
    </source>
</evidence>
<keyword evidence="2" id="KW-1185">Reference proteome</keyword>
<reference evidence="1" key="1">
    <citation type="submission" date="2023-03" db="EMBL/GenBank/DDBJ databases">
        <title>Chromosome-level genomes of two armyworms, Mythimna separata and Mythimna loreyi, provide insights into the biosynthesis and reception of sex pheromones.</title>
        <authorList>
            <person name="Zhao H."/>
        </authorList>
    </citation>
    <scope>NUCLEOTIDE SEQUENCE</scope>
    <source>
        <strain evidence="1">BeijingLab</strain>
    </source>
</reference>
<gene>
    <name evidence="1" type="ORF">PYW08_014403</name>
</gene>
<proteinExistence type="predicted"/>
<protein>
    <submittedName>
        <fullName evidence="1">Uncharacterized protein</fullName>
    </submittedName>
</protein>
<dbReference type="EMBL" id="CM056781">
    <property type="protein sequence ID" value="KAJ8735153.1"/>
    <property type="molecule type" value="Genomic_DNA"/>
</dbReference>
<evidence type="ECO:0000313" key="1">
    <source>
        <dbReference type="EMBL" id="KAJ8735153.1"/>
    </source>
</evidence>
<organism evidence="1 2">
    <name type="scientific">Mythimna loreyi</name>
    <dbReference type="NCBI Taxonomy" id="667449"/>
    <lineage>
        <taxon>Eukaryota</taxon>
        <taxon>Metazoa</taxon>
        <taxon>Ecdysozoa</taxon>
        <taxon>Arthropoda</taxon>
        <taxon>Hexapoda</taxon>
        <taxon>Insecta</taxon>
        <taxon>Pterygota</taxon>
        <taxon>Neoptera</taxon>
        <taxon>Endopterygota</taxon>
        <taxon>Lepidoptera</taxon>
        <taxon>Glossata</taxon>
        <taxon>Ditrysia</taxon>
        <taxon>Noctuoidea</taxon>
        <taxon>Noctuidae</taxon>
        <taxon>Noctuinae</taxon>
        <taxon>Hadenini</taxon>
        <taxon>Mythimna</taxon>
    </lineage>
</organism>
<name>A0ACC2R9V9_9NEOP</name>
<comment type="caution">
    <text evidence="1">The sequence shown here is derived from an EMBL/GenBank/DDBJ whole genome shotgun (WGS) entry which is preliminary data.</text>
</comment>
<sequence>MDAGQNCYSDYGSGSSSNSSTSWPPQDIWCFQSPQRNVDRPVEEKSASYQDLVTGKCTLQDIMKEFQMNGLDSPYTPFEDRVWSNRADGLSGLGPAGAYCRQSSWPAPERSPAPRLPRPRSEYLAGSSLASLASAPASQAPATPVEFNPSEFTTSTPVEELTAGEAPACLTAEQAYLLKSLPNAVLFSLLQDMERLRAELLKRNKKSTVECRFCKNNGERESYFRAHALKDAAGRVTCPVLRAFVCKRCGAHGDSAHTSKYCPLSTHDERMKSTAMLRSVRLASGRRRASSLAPPVSAAEHCPAFGDKSAPSVGTDTNMYNPYSVSSPLDPLWAALEQKLLL</sequence>